<reference evidence="2" key="1">
    <citation type="submission" date="2015-07" db="EMBL/GenBank/DDBJ databases">
        <title>Fjat-10036 dsm4.</title>
        <authorList>
            <person name="Liu B."/>
            <person name="Wang J."/>
            <person name="Zhu Y."/>
            <person name="Liu G."/>
            <person name="Chen Q."/>
            <person name="Chen Z."/>
            <person name="Lan J."/>
            <person name="Che J."/>
            <person name="Ge C."/>
            <person name="Shi H."/>
            <person name="Pan Z."/>
            <person name="Liu X."/>
        </authorList>
    </citation>
    <scope>NUCLEOTIDE SEQUENCE [LARGE SCALE GENOMIC DNA]</scope>
    <source>
        <strain evidence="2">DSM 4</strain>
    </source>
</reference>
<dbReference type="PATRIC" id="fig|1459.3.peg.5981"/>
<protein>
    <submittedName>
        <fullName evidence="1">Uncharacterized protein</fullName>
    </submittedName>
</protein>
<proteinExistence type="predicted"/>
<sequence>MPGAEINVQTLYPKNNILCEKSLNNKAAAFVFAASNVKRNDKFRKEMQVLGGGNKMKNLIDSFLEDEISYQEYYDGIYELCICKNPSSIKLLPLVE</sequence>
<accession>A0A0M0GL07</accession>
<dbReference type="EMBL" id="LGUF01000007">
    <property type="protein sequence ID" value="KON90116.1"/>
    <property type="molecule type" value="Genomic_DNA"/>
</dbReference>
<comment type="caution">
    <text evidence="1">The sequence shown here is derived from an EMBL/GenBank/DDBJ whole genome shotgun (WGS) entry which is preliminary data.</text>
</comment>
<evidence type="ECO:0000313" key="2">
    <source>
        <dbReference type="Proteomes" id="UP000037109"/>
    </source>
</evidence>
<evidence type="ECO:0000313" key="1">
    <source>
        <dbReference type="EMBL" id="KON90116.1"/>
    </source>
</evidence>
<organism evidence="1 2">
    <name type="scientific">Sporosarcina globispora</name>
    <name type="common">Bacillus globisporus</name>
    <dbReference type="NCBI Taxonomy" id="1459"/>
    <lineage>
        <taxon>Bacteria</taxon>
        <taxon>Bacillati</taxon>
        <taxon>Bacillota</taxon>
        <taxon>Bacilli</taxon>
        <taxon>Bacillales</taxon>
        <taxon>Caryophanaceae</taxon>
        <taxon>Sporosarcina</taxon>
    </lineage>
</organism>
<dbReference type="AlphaFoldDB" id="A0A0M0GL07"/>
<gene>
    <name evidence="1" type="ORF">AF332_27160</name>
</gene>
<dbReference type="Proteomes" id="UP000037109">
    <property type="component" value="Unassembled WGS sequence"/>
</dbReference>
<name>A0A0M0GL07_SPOGL</name>
<keyword evidence="2" id="KW-1185">Reference proteome</keyword>